<evidence type="ECO:0000256" key="4">
    <source>
        <dbReference type="ARBA" id="ARBA00022692"/>
    </source>
</evidence>
<keyword evidence="5 7" id="KW-1133">Transmembrane helix</keyword>
<name>A0ABS4D4B0_9CHLR</name>
<feature type="transmembrane region" description="Helical" evidence="7">
    <location>
        <begin position="97"/>
        <end position="115"/>
    </location>
</feature>
<keyword evidence="6 7" id="KW-0472">Membrane</keyword>
<comment type="caution">
    <text evidence="9">The sequence shown here is derived from an EMBL/GenBank/DDBJ whole genome shotgun (WGS) entry which is preliminary data.</text>
</comment>
<feature type="transmembrane region" description="Helical" evidence="7">
    <location>
        <begin position="244"/>
        <end position="266"/>
    </location>
</feature>
<feature type="transmembrane region" description="Helical" evidence="7">
    <location>
        <begin position="318"/>
        <end position="338"/>
    </location>
</feature>
<evidence type="ECO:0000256" key="1">
    <source>
        <dbReference type="ARBA" id="ARBA00004651"/>
    </source>
</evidence>
<organism evidence="9 10">
    <name type="scientific">Candidatus Chloroploca mongolica</name>
    <dbReference type="NCBI Taxonomy" id="2528176"/>
    <lineage>
        <taxon>Bacteria</taxon>
        <taxon>Bacillati</taxon>
        <taxon>Chloroflexota</taxon>
        <taxon>Chloroflexia</taxon>
        <taxon>Chloroflexales</taxon>
        <taxon>Chloroflexineae</taxon>
        <taxon>Oscillochloridaceae</taxon>
        <taxon>Candidatus Chloroploca</taxon>
    </lineage>
</organism>
<protein>
    <submittedName>
        <fullName evidence="9">MFS transporter</fullName>
    </submittedName>
</protein>
<feature type="transmembrane region" description="Helical" evidence="7">
    <location>
        <begin position="286"/>
        <end position="306"/>
    </location>
</feature>
<evidence type="ECO:0000256" key="7">
    <source>
        <dbReference type="SAM" id="Phobius"/>
    </source>
</evidence>
<keyword evidence="4 7" id="KW-0812">Transmembrane</keyword>
<evidence type="ECO:0000259" key="8">
    <source>
        <dbReference type="PROSITE" id="PS50850"/>
    </source>
</evidence>
<comment type="subcellular location">
    <subcellularLocation>
        <location evidence="1">Cell membrane</location>
        <topology evidence="1">Multi-pass membrane protein</topology>
    </subcellularLocation>
</comment>
<feature type="domain" description="Major facilitator superfamily (MFS) profile" evidence="8">
    <location>
        <begin position="31"/>
        <end position="527"/>
    </location>
</feature>
<dbReference type="Pfam" id="PF07690">
    <property type="entry name" value="MFS_1"/>
    <property type="match status" value="1"/>
</dbReference>
<evidence type="ECO:0000313" key="10">
    <source>
        <dbReference type="Proteomes" id="UP001193081"/>
    </source>
</evidence>
<keyword evidence="3" id="KW-1003">Cell membrane</keyword>
<accession>A0ABS4D4B0</accession>
<evidence type="ECO:0000313" key="9">
    <source>
        <dbReference type="EMBL" id="MBP1464257.1"/>
    </source>
</evidence>
<dbReference type="InterPro" id="IPR020846">
    <property type="entry name" value="MFS_dom"/>
</dbReference>
<feature type="transmembrane region" description="Helical" evidence="7">
    <location>
        <begin position="29"/>
        <end position="53"/>
    </location>
</feature>
<feature type="transmembrane region" description="Helical" evidence="7">
    <location>
        <begin position="377"/>
        <end position="399"/>
    </location>
</feature>
<feature type="transmembrane region" description="Helical" evidence="7">
    <location>
        <begin position="420"/>
        <end position="439"/>
    </location>
</feature>
<proteinExistence type="predicted"/>
<dbReference type="SUPFAM" id="SSF103473">
    <property type="entry name" value="MFS general substrate transporter"/>
    <property type="match status" value="1"/>
</dbReference>
<dbReference type="PROSITE" id="PS50850">
    <property type="entry name" value="MFS"/>
    <property type="match status" value="1"/>
</dbReference>
<dbReference type="Proteomes" id="UP001193081">
    <property type="component" value="Unassembled WGS sequence"/>
</dbReference>
<feature type="transmembrane region" description="Helical" evidence="7">
    <location>
        <begin position="216"/>
        <end position="238"/>
    </location>
</feature>
<gene>
    <name evidence="9" type="ORF">EYB53_000915</name>
</gene>
<dbReference type="InterPro" id="IPR011701">
    <property type="entry name" value="MFS"/>
</dbReference>
<dbReference type="InterPro" id="IPR036259">
    <property type="entry name" value="MFS_trans_sf"/>
</dbReference>
<keyword evidence="2" id="KW-0813">Transport</keyword>
<evidence type="ECO:0000256" key="2">
    <source>
        <dbReference type="ARBA" id="ARBA00022448"/>
    </source>
</evidence>
<sequence>MQNQQIDRVRRNLEDETGIKVAGDDQRRWWILAACCLVAFAQTADPQLLMLVFDAPAEAFRTEWAWLRIITNIGVVLFVAFQLIGGVLGDLLGRRRIFLLGAGGFLLGNLLTALATNAPMLLVTRTITGVMGALVFPLTVGIIRLIFTGPARPRAFLIYTAATGLGTLASLLALLINDWVGLRATLIIPTVIGSIGTWLAWRYLPESRARGGFGRTEAIVAASWTLVFLALIFAVGVSRALGSLFNPITLSALLISGLGTWVMLVWSQRSLYRGLRGRSNRVSRQFLSLMLLISATLSFALSGYILQLYGFFATVQQNSAMVSGIMLSPILLVPILALRQVDRFARDKSGYIVVATGLLCMAAAIFLTALARPGLPYLFLIPVMGLFGVGFFLASTSWNNIYLSVLPPDLVGASSGISKAAGLVGGGLAGVILTTAAQLTGLLDFQRRLEALGVTSEQQEQALAILNDVLWSGGLIDEEAPEAIIQLGLLEFYREAFAVGIASALFTTAAACLVTGLIAWTWLSRWARNIKGRALEAEDLAELV</sequence>
<keyword evidence="10" id="KW-1185">Reference proteome</keyword>
<evidence type="ECO:0000256" key="3">
    <source>
        <dbReference type="ARBA" id="ARBA00022475"/>
    </source>
</evidence>
<feature type="transmembrane region" description="Helical" evidence="7">
    <location>
        <begin position="65"/>
        <end position="85"/>
    </location>
</feature>
<feature type="transmembrane region" description="Helical" evidence="7">
    <location>
        <begin position="496"/>
        <end position="523"/>
    </location>
</feature>
<feature type="transmembrane region" description="Helical" evidence="7">
    <location>
        <begin position="182"/>
        <end position="204"/>
    </location>
</feature>
<dbReference type="RefSeq" id="WP_135475763.1">
    <property type="nucleotide sequence ID" value="NZ_SIJK02000001.1"/>
</dbReference>
<evidence type="ECO:0000256" key="5">
    <source>
        <dbReference type="ARBA" id="ARBA00022989"/>
    </source>
</evidence>
<dbReference type="EMBL" id="SIJK02000001">
    <property type="protein sequence ID" value="MBP1464257.1"/>
    <property type="molecule type" value="Genomic_DNA"/>
</dbReference>
<dbReference type="PANTHER" id="PTHR42718">
    <property type="entry name" value="MAJOR FACILITATOR SUPERFAMILY MULTIDRUG TRANSPORTER MFSC"/>
    <property type="match status" value="1"/>
</dbReference>
<dbReference type="PANTHER" id="PTHR42718:SF46">
    <property type="entry name" value="BLR6921 PROTEIN"/>
    <property type="match status" value="1"/>
</dbReference>
<evidence type="ECO:0000256" key="6">
    <source>
        <dbReference type="ARBA" id="ARBA00023136"/>
    </source>
</evidence>
<dbReference type="Gene3D" id="1.20.1250.20">
    <property type="entry name" value="MFS general substrate transporter like domains"/>
    <property type="match status" value="1"/>
</dbReference>
<feature type="transmembrane region" description="Helical" evidence="7">
    <location>
        <begin position="350"/>
        <end position="371"/>
    </location>
</feature>
<feature type="transmembrane region" description="Helical" evidence="7">
    <location>
        <begin position="127"/>
        <end position="147"/>
    </location>
</feature>
<feature type="transmembrane region" description="Helical" evidence="7">
    <location>
        <begin position="156"/>
        <end position="176"/>
    </location>
</feature>
<reference evidence="9 10" key="1">
    <citation type="submission" date="2021-03" db="EMBL/GenBank/DDBJ databases">
        <authorList>
            <person name="Grouzdev D.S."/>
        </authorList>
    </citation>
    <scope>NUCLEOTIDE SEQUENCE [LARGE SCALE GENOMIC DNA]</scope>
    <source>
        <strain evidence="9 10">M50-1</strain>
    </source>
</reference>